<dbReference type="GO" id="GO:0043022">
    <property type="term" value="F:ribosome binding"/>
    <property type="evidence" value="ECO:0007669"/>
    <property type="project" value="TreeGrafter"/>
</dbReference>
<dbReference type="EC" id="3.1.1.29" evidence="4"/>
<dbReference type="AlphaFoldDB" id="A0AAJ6PC33"/>
<evidence type="ECO:0000256" key="1">
    <source>
        <dbReference type="ARBA" id="ARBA00010835"/>
    </source>
</evidence>
<reference evidence="4 5" key="1">
    <citation type="journal article" date="2023" name="Limnol Oceanogr Lett">
        <title>Environmental adaptations by the intertidal Antarctic cyanobacterium Halotia branconii CENA392 as revealed using long-read genome sequencing.</title>
        <authorList>
            <person name="Dextro R.B."/>
            <person name="Delbaje E."/>
            <person name="Freitas P.N.N."/>
            <person name="Geraldes V."/>
            <person name="Pinto E."/>
            <person name="Long P.F."/>
            <person name="Fiore M.F."/>
        </authorList>
    </citation>
    <scope>NUCLEOTIDE SEQUENCE [LARGE SCALE GENOMIC DNA]</scope>
    <source>
        <strain evidence="4 5">CENA392</strain>
    </source>
</reference>
<feature type="region of interest" description="Disordered" evidence="2">
    <location>
        <begin position="99"/>
        <end position="138"/>
    </location>
</feature>
<gene>
    <name evidence="4" type="primary">arfB</name>
    <name evidence="4" type="ORF">QI031_13870</name>
</gene>
<dbReference type="Pfam" id="PF00472">
    <property type="entry name" value="RF-1"/>
    <property type="match status" value="1"/>
</dbReference>
<comment type="similarity">
    <text evidence="1">Belongs to the prokaryotic/mitochondrial release factor family.</text>
</comment>
<evidence type="ECO:0000256" key="2">
    <source>
        <dbReference type="SAM" id="MobiDB-lite"/>
    </source>
</evidence>
<proteinExistence type="inferred from homology"/>
<dbReference type="Proteomes" id="UP001223520">
    <property type="component" value="Chromosome"/>
</dbReference>
<evidence type="ECO:0000259" key="3">
    <source>
        <dbReference type="PROSITE" id="PS00745"/>
    </source>
</evidence>
<dbReference type="GO" id="GO:0004045">
    <property type="term" value="F:peptidyl-tRNA hydrolase activity"/>
    <property type="evidence" value="ECO:0007669"/>
    <property type="project" value="UniProtKB-EC"/>
</dbReference>
<name>A0AAJ6PC33_9CYAN</name>
<dbReference type="PANTHER" id="PTHR47814">
    <property type="entry name" value="PEPTIDYL-TRNA HYDROLASE ARFB"/>
    <property type="match status" value="1"/>
</dbReference>
<dbReference type="GO" id="GO:0003747">
    <property type="term" value="F:translation release factor activity"/>
    <property type="evidence" value="ECO:0007669"/>
    <property type="project" value="InterPro"/>
</dbReference>
<dbReference type="PANTHER" id="PTHR47814:SF1">
    <property type="entry name" value="PEPTIDYL-TRNA HYDROLASE ARFB"/>
    <property type="match status" value="1"/>
</dbReference>
<evidence type="ECO:0000313" key="4">
    <source>
        <dbReference type="EMBL" id="WGV28485.1"/>
    </source>
</evidence>
<feature type="compositionally biased region" description="Polar residues" evidence="2">
    <location>
        <begin position="128"/>
        <end position="138"/>
    </location>
</feature>
<dbReference type="SUPFAM" id="SSF75620">
    <property type="entry name" value="Release factor"/>
    <property type="match status" value="1"/>
</dbReference>
<dbReference type="NCBIfam" id="NF006718">
    <property type="entry name" value="PRK09256.1"/>
    <property type="match status" value="1"/>
</dbReference>
<dbReference type="InterPro" id="IPR045853">
    <property type="entry name" value="Pep_chain_release_fac_I_sf"/>
</dbReference>
<organism evidence="4 5">
    <name type="scientific">Halotia branconii CENA392</name>
    <dbReference type="NCBI Taxonomy" id="1539056"/>
    <lineage>
        <taxon>Bacteria</taxon>
        <taxon>Bacillati</taxon>
        <taxon>Cyanobacteriota</taxon>
        <taxon>Cyanophyceae</taxon>
        <taxon>Nostocales</taxon>
        <taxon>Nodulariaceae</taxon>
        <taxon>Halotia</taxon>
    </lineage>
</organism>
<protein>
    <submittedName>
        <fullName evidence="4">Alternative ribosome rescue aminoacyl-tRNA hydrolase ArfB</fullName>
        <ecNumber evidence="4">3.1.1.29</ecNumber>
    </submittedName>
</protein>
<keyword evidence="5" id="KW-1185">Reference proteome</keyword>
<dbReference type="KEGG" id="hbq:QI031_13870"/>
<dbReference type="EMBL" id="CP124543">
    <property type="protein sequence ID" value="WGV28485.1"/>
    <property type="molecule type" value="Genomic_DNA"/>
</dbReference>
<feature type="domain" description="Prokaryotic-type class I peptide chain release factors" evidence="3">
    <location>
        <begin position="21"/>
        <end position="37"/>
    </location>
</feature>
<accession>A0AAJ6PC33</accession>
<dbReference type="RefSeq" id="WP_281485712.1">
    <property type="nucleotide sequence ID" value="NZ_CP124543.1"/>
</dbReference>
<keyword evidence="4" id="KW-0378">Hydrolase</keyword>
<dbReference type="Gene3D" id="3.30.160.20">
    <property type="match status" value="1"/>
</dbReference>
<dbReference type="PROSITE" id="PS00745">
    <property type="entry name" value="RF_PROK_I"/>
    <property type="match status" value="1"/>
</dbReference>
<evidence type="ECO:0000313" key="5">
    <source>
        <dbReference type="Proteomes" id="UP001223520"/>
    </source>
</evidence>
<dbReference type="InterPro" id="IPR000352">
    <property type="entry name" value="Pep_chain_release_fac_I"/>
</dbReference>
<sequence length="138" mass="15682">MLQISHKIIIPDHEIETSAIRSQGAGGQNVNKVATAIHLRFNIAASSLPAFYKQQLLQQNDRRITQEGVIVIKAQEHRSQEKNREEALKRLKDLIKSAVILPQKRTPTKPTRNSQKRRLDNKSKRGQIKSSRGQVTDD</sequence>
<dbReference type="GO" id="GO:0072344">
    <property type="term" value="P:rescue of stalled ribosome"/>
    <property type="evidence" value="ECO:0007669"/>
    <property type="project" value="TreeGrafter"/>
</dbReference>